<accession>A0AAW8DFD9</accession>
<feature type="compositionally biased region" description="Low complexity" evidence="1">
    <location>
        <begin position="146"/>
        <end position="165"/>
    </location>
</feature>
<gene>
    <name evidence="3" type="ORF">J2S90_001283</name>
    <name evidence="4" type="ORF">J2S93_000417</name>
</gene>
<feature type="region of interest" description="Disordered" evidence="1">
    <location>
        <begin position="1"/>
        <end position="21"/>
    </location>
</feature>
<dbReference type="EMBL" id="JAUSRG010000002">
    <property type="protein sequence ID" value="MDP9904337.1"/>
    <property type="molecule type" value="Genomic_DNA"/>
</dbReference>
<organism evidence="3 6">
    <name type="scientific">Arthrobacter bambusae</name>
    <dbReference type="NCBI Taxonomy" id="1338426"/>
    <lineage>
        <taxon>Bacteria</taxon>
        <taxon>Bacillati</taxon>
        <taxon>Actinomycetota</taxon>
        <taxon>Actinomycetes</taxon>
        <taxon>Micrococcales</taxon>
        <taxon>Micrococcaceae</taxon>
        <taxon>Arthrobacter</taxon>
    </lineage>
</organism>
<evidence type="ECO:0000256" key="2">
    <source>
        <dbReference type="SAM" id="Phobius"/>
    </source>
</evidence>
<keyword evidence="5" id="KW-1185">Reference proteome</keyword>
<name>A0AAW8DFD9_9MICC</name>
<feature type="transmembrane region" description="Helical" evidence="2">
    <location>
        <begin position="34"/>
        <end position="56"/>
    </location>
</feature>
<keyword evidence="2" id="KW-0472">Membrane</keyword>
<comment type="caution">
    <text evidence="3">The sequence shown here is derived from an EMBL/GenBank/DDBJ whole genome shotgun (WGS) entry which is preliminary data.</text>
</comment>
<reference evidence="3 5" key="1">
    <citation type="submission" date="2023-07" db="EMBL/GenBank/DDBJ databases">
        <title>Sorghum-associated microbial communities from plants grown in Nebraska, USA.</title>
        <authorList>
            <person name="Schachtman D."/>
        </authorList>
    </citation>
    <scope>NUCLEOTIDE SEQUENCE</scope>
    <source>
        <strain evidence="3">DS1006</strain>
        <strain evidence="4 5">DS1016</strain>
    </source>
</reference>
<dbReference type="Proteomes" id="UP001242995">
    <property type="component" value="Unassembled WGS sequence"/>
</dbReference>
<dbReference type="AlphaFoldDB" id="A0AAW8DFD9"/>
<protein>
    <submittedName>
        <fullName evidence="3">Uncharacterized protein</fullName>
    </submittedName>
</protein>
<evidence type="ECO:0000313" key="6">
    <source>
        <dbReference type="Proteomes" id="UP001242995"/>
    </source>
</evidence>
<proteinExistence type="predicted"/>
<dbReference type="RefSeq" id="WP_306959973.1">
    <property type="nucleotide sequence ID" value="NZ_JAUSRG010000002.1"/>
</dbReference>
<evidence type="ECO:0000313" key="5">
    <source>
        <dbReference type="Proteomes" id="UP001230951"/>
    </source>
</evidence>
<keyword evidence="2" id="KW-1133">Transmembrane helix</keyword>
<feature type="compositionally biased region" description="Polar residues" evidence="1">
    <location>
        <begin position="1"/>
        <end position="13"/>
    </location>
</feature>
<evidence type="ECO:0000256" key="1">
    <source>
        <dbReference type="SAM" id="MobiDB-lite"/>
    </source>
</evidence>
<evidence type="ECO:0000313" key="4">
    <source>
        <dbReference type="EMBL" id="MDQ0179010.1"/>
    </source>
</evidence>
<dbReference type="Proteomes" id="UP001230951">
    <property type="component" value="Unassembled WGS sequence"/>
</dbReference>
<sequence>MAALNRTSDQPGSASPRGPVFVDASGRRLRRLKLIGLGALVLAGGYVILLLVAFMGGPNVAAPFLPLPAAVKPLAPPAAPAARGLPSSPSTPPSNADGLPTGEGRLPAPSTPAAFGVPVTSPSPAAVAQPINGAAAQHAASFAPVASSEPSTSPTGPGKSGSAPGQATRPSTPTHP</sequence>
<dbReference type="EMBL" id="JAUSTF010000001">
    <property type="protein sequence ID" value="MDQ0179010.1"/>
    <property type="molecule type" value="Genomic_DNA"/>
</dbReference>
<feature type="region of interest" description="Disordered" evidence="1">
    <location>
        <begin position="75"/>
        <end position="176"/>
    </location>
</feature>
<evidence type="ECO:0000313" key="3">
    <source>
        <dbReference type="EMBL" id="MDP9904337.1"/>
    </source>
</evidence>
<keyword evidence="2" id="KW-0812">Transmembrane</keyword>